<name>A0A2U8WTJ8_9HYPH</name>
<feature type="chain" id="PRO_5016003970" evidence="1">
    <location>
        <begin position="33"/>
        <end position="125"/>
    </location>
</feature>
<organism evidence="2 3">
    <name type="scientific">Methylobacterium terrae</name>
    <dbReference type="NCBI Taxonomy" id="2202827"/>
    <lineage>
        <taxon>Bacteria</taxon>
        <taxon>Pseudomonadati</taxon>
        <taxon>Pseudomonadota</taxon>
        <taxon>Alphaproteobacteria</taxon>
        <taxon>Hyphomicrobiales</taxon>
        <taxon>Methylobacteriaceae</taxon>
        <taxon>Methylobacterium</taxon>
    </lineage>
</organism>
<feature type="signal peptide" evidence="1">
    <location>
        <begin position="1"/>
        <end position="32"/>
    </location>
</feature>
<protein>
    <submittedName>
        <fullName evidence="2">Uncharacterized protein</fullName>
    </submittedName>
</protein>
<accession>A0A2U8WTJ8</accession>
<dbReference type="RefSeq" id="WP_109961111.1">
    <property type="nucleotide sequence ID" value="NZ_CP029553.1"/>
</dbReference>
<gene>
    <name evidence="2" type="ORF">DK419_22785</name>
</gene>
<sequence>MRSARLSVPLALGLLVGPLVGPLAASPSSARAEGPPTFSLAKACALEDRPGPYASRASERGCLADERAARRTLRRLWPTYPASDRGNCRAESEIGGTPSYVALLTCLQLEDGTLPREPPPLSQVR</sequence>
<dbReference type="KEGG" id="mtea:DK419_22785"/>
<dbReference type="EMBL" id="CP029553">
    <property type="protein sequence ID" value="AWN48828.1"/>
    <property type="molecule type" value="Genomic_DNA"/>
</dbReference>
<evidence type="ECO:0000313" key="3">
    <source>
        <dbReference type="Proteomes" id="UP000245444"/>
    </source>
</evidence>
<keyword evidence="3" id="KW-1185">Reference proteome</keyword>
<proteinExistence type="predicted"/>
<evidence type="ECO:0000256" key="1">
    <source>
        <dbReference type="SAM" id="SignalP"/>
    </source>
</evidence>
<dbReference type="Proteomes" id="UP000245444">
    <property type="component" value="Chromosome"/>
</dbReference>
<evidence type="ECO:0000313" key="2">
    <source>
        <dbReference type="EMBL" id="AWN48828.1"/>
    </source>
</evidence>
<reference evidence="2 3" key="1">
    <citation type="submission" date="2018-05" db="EMBL/GenBank/DDBJ databases">
        <title>Complete Genome Sequence of Methylobacterium sp. 17Sr1-28.</title>
        <authorList>
            <person name="Srinivasan S."/>
        </authorList>
    </citation>
    <scope>NUCLEOTIDE SEQUENCE [LARGE SCALE GENOMIC DNA]</scope>
    <source>
        <strain evidence="2 3">17Sr1-28</strain>
    </source>
</reference>
<dbReference type="AlphaFoldDB" id="A0A2U8WTJ8"/>
<dbReference type="OrthoDB" id="7960860at2"/>
<keyword evidence="1" id="KW-0732">Signal</keyword>